<evidence type="ECO:0000313" key="4">
    <source>
        <dbReference type="Proteomes" id="UP000597762"/>
    </source>
</evidence>
<keyword evidence="1" id="KW-1133">Transmembrane helix</keyword>
<dbReference type="Proteomes" id="UP000597762">
    <property type="component" value="Unassembled WGS sequence"/>
</dbReference>
<evidence type="ECO:0000256" key="1">
    <source>
        <dbReference type="SAM" id="Phobius"/>
    </source>
</evidence>
<keyword evidence="1" id="KW-0472">Membrane</keyword>
<comment type="caution">
    <text evidence="3">The sequence shown here is derived from an EMBL/GenBank/DDBJ whole genome shotgun (WGS) entry which is preliminary data.</text>
</comment>
<accession>A0A812EM83</accession>
<dbReference type="InterPro" id="IPR000477">
    <property type="entry name" value="RT_dom"/>
</dbReference>
<sequence>MRHDGFPSKLLNLIKAYYAQTRTRVRCYGEESDSFVVRTGVRQGCLLSPILFSYIIAWILENSMVGLEGVRVGHDCNITDFDYVDDVAILSESYVEVQHALDEVSRMVKMVGMKINASKTKIFSANFSLSDRVAVTLDGEAVEEVESFKYLGANFTATGQAKDEIPTQTHPKASFSFSLSLSLYLSIYLSISLSIYIYEGVPGTLSLSLSLWPLY</sequence>
<feature type="domain" description="Reverse transcriptase" evidence="2">
    <location>
        <begin position="1"/>
        <end position="155"/>
    </location>
</feature>
<dbReference type="SUPFAM" id="SSF56672">
    <property type="entry name" value="DNA/RNA polymerases"/>
    <property type="match status" value="1"/>
</dbReference>
<dbReference type="OrthoDB" id="6150645at2759"/>
<protein>
    <recommendedName>
        <fullName evidence="2">Reverse transcriptase domain-containing protein</fullName>
    </recommendedName>
</protein>
<dbReference type="PANTHER" id="PTHR47027">
    <property type="entry name" value="REVERSE TRANSCRIPTASE DOMAIN-CONTAINING PROTEIN"/>
    <property type="match status" value="1"/>
</dbReference>
<reference evidence="3" key="1">
    <citation type="submission" date="2021-01" db="EMBL/GenBank/DDBJ databases">
        <authorList>
            <person name="Li R."/>
            <person name="Bekaert M."/>
        </authorList>
    </citation>
    <scope>NUCLEOTIDE SEQUENCE</scope>
    <source>
        <strain evidence="3">Farmed</strain>
    </source>
</reference>
<dbReference type="EMBL" id="CAHIKZ030005446">
    <property type="protein sequence ID" value="CAE1325367.1"/>
    <property type="molecule type" value="Genomic_DNA"/>
</dbReference>
<feature type="transmembrane region" description="Helical" evidence="1">
    <location>
        <begin position="177"/>
        <end position="198"/>
    </location>
</feature>
<keyword evidence="1" id="KW-0812">Transmembrane</keyword>
<dbReference type="Pfam" id="PF00078">
    <property type="entry name" value="RVT_1"/>
    <property type="match status" value="1"/>
</dbReference>
<dbReference type="InterPro" id="IPR043128">
    <property type="entry name" value="Rev_trsase/Diguanyl_cyclase"/>
</dbReference>
<gene>
    <name evidence="3" type="ORF">SPHA_75006</name>
</gene>
<organism evidence="3 4">
    <name type="scientific">Acanthosepion pharaonis</name>
    <name type="common">Pharaoh cuttlefish</name>
    <name type="synonym">Sepia pharaonis</name>
    <dbReference type="NCBI Taxonomy" id="158019"/>
    <lineage>
        <taxon>Eukaryota</taxon>
        <taxon>Metazoa</taxon>
        <taxon>Spiralia</taxon>
        <taxon>Lophotrochozoa</taxon>
        <taxon>Mollusca</taxon>
        <taxon>Cephalopoda</taxon>
        <taxon>Coleoidea</taxon>
        <taxon>Decapodiformes</taxon>
        <taxon>Sepiida</taxon>
        <taxon>Sepiina</taxon>
        <taxon>Sepiidae</taxon>
        <taxon>Acanthosepion</taxon>
    </lineage>
</organism>
<dbReference type="AlphaFoldDB" id="A0A812EM83"/>
<dbReference type="PANTHER" id="PTHR47027:SF20">
    <property type="entry name" value="REVERSE TRANSCRIPTASE-LIKE PROTEIN WITH RNA-DIRECTED DNA POLYMERASE DOMAIN"/>
    <property type="match status" value="1"/>
</dbReference>
<dbReference type="PROSITE" id="PS50878">
    <property type="entry name" value="RT_POL"/>
    <property type="match status" value="1"/>
</dbReference>
<proteinExistence type="predicted"/>
<dbReference type="InterPro" id="IPR043502">
    <property type="entry name" value="DNA/RNA_pol_sf"/>
</dbReference>
<dbReference type="Gene3D" id="3.30.70.270">
    <property type="match status" value="1"/>
</dbReference>
<name>A0A812EM83_ACAPH</name>
<evidence type="ECO:0000259" key="2">
    <source>
        <dbReference type="PROSITE" id="PS50878"/>
    </source>
</evidence>
<keyword evidence="4" id="KW-1185">Reference proteome</keyword>
<evidence type="ECO:0000313" key="3">
    <source>
        <dbReference type="EMBL" id="CAE1325367.1"/>
    </source>
</evidence>